<dbReference type="GO" id="GO:0016853">
    <property type="term" value="F:isomerase activity"/>
    <property type="evidence" value="ECO:0007669"/>
    <property type="project" value="UniProtKB-KW"/>
</dbReference>
<dbReference type="EMBL" id="JBHSNO010000006">
    <property type="protein sequence ID" value="MFC5589935.1"/>
    <property type="molecule type" value="Genomic_DNA"/>
</dbReference>
<feature type="domain" description="Xylose isomerase-like TIM barrel" evidence="1">
    <location>
        <begin position="19"/>
        <end position="277"/>
    </location>
</feature>
<proteinExistence type="predicted"/>
<accession>A0ABW0TM29</accession>
<dbReference type="PANTHER" id="PTHR12110">
    <property type="entry name" value="HYDROXYPYRUVATE ISOMERASE"/>
    <property type="match status" value="1"/>
</dbReference>
<dbReference type="InterPro" id="IPR036237">
    <property type="entry name" value="Xyl_isomerase-like_sf"/>
</dbReference>
<sequence length="290" mass="33492">MKLALDPAMYTDLSLKEVVDKTAELGYKYIELSPREDFIPFYKYPKVDSATIKNLKRWCRDAGVEISSTLPVQYWAGPDEDRRQAAVRNWKRAIEITVDLEVELMNTEFNGNKFHPGVCEEKFIKSMDELLPILEKENISMNLQAHPFDFIERNDEALRMIRALDKPWINLVYSTAHTFFHDDGIGDIETMFDDAGDRLQHVLFADTFNHKAANGLRYIVNPPGVEATVHQHLNIGEGEVDFDTIFRKLKEMKFDGIATNSVFAWVEKADESARWMLQKLRDELETVGIK</sequence>
<name>A0ABW0TM29_9BACL</name>
<dbReference type="Gene3D" id="3.20.20.150">
    <property type="entry name" value="Divalent-metal-dependent TIM barrel enzymes"/>
    <property type="match status" value="1"/>
</dbReference>
<dbReference type="SUPFAM" id="SSF51658">
    <property type="entry name" value="Xylose isomerase-like"/>
    <property type="match status" value="1"/>
</dbReference>
<dbReference type="PANTHER" id="PTHR12110:SF21">
    <property type="entry name" value="XYLOSE ISOMERASE-LIKE TIM BARREL DOMAIN-CONTAINING PROTEIN"/>
    <property type="match status" value="1"/>
</dbReference>
<dbReference type="Proteomes" id="UP001596109">
    <property type="component" value="Unassembled WGS sequence"/>
</dbReference>
<keyword evidence="3" id="KW-1185">Reference proteome</keyword>
<gene>
    <name evidence="2" type="ORF">ACFPRA_13600</name>
</gene>
<organism evidence="2 3">
    <name type="scientific">Sporosarcina soli</name>
    <dbReference type="NCBI Taxonomy" id="334736"/>
    <lineage>
        <taxon>Bacteria</taxon>
        <taxon>Bacillati</taxon>
        <taxon>Bacillota</taxon>
        <taxon>Bacilli</taxon>
        <taxon>Bacillales</taxon>
        <taxon>Caryophanaceae</taxon>
        <taxon>Sporosarcina</taxon>
    </lineage>
</organism>
<dbReference type="RefSeq" id="WP_381435580.1">
    <property type="nucleotide sequence ID" value="NZ_JBHSNO010000006.1"/>
</dbReference>
<dbReference type="InterPro" id="IPR050312">
    <property type="entry name" value="IolE/XylAMocC-like"/>
</dbReference>
<evidence type="ECO:0000313" key="2">
    <source>
        <dbReference type="EMBL" id="MFC5589935.1"/>
    </source>
</evidence>
<dbReference type="InterPro" id="IPR013022">
    <property type="entry name" value="Xyl_isomerase-like_TIM-brl"/>
</dbReference>
<comment type="caution">
    <text evidence="2">The sequence shown here is derived from an EMBL/GenBank/DDBJ whole genome shotgun (WGS) entry which is preliminary data.</text>
</comment>
<keyword evidence="2" id="KW-0413">Isomerase</keyword>
<evidence type="ECO:0000313" key="3">
    <source>
        <dbReference type="Proteomes" id="UP001596109"/>
    </source>
</evidence>
<reference evidence="3" key="1">
    <citation type="journal article" date="2019" name="Int. J. Syst. Evol. Microbiol.">
        <title>The Global Catalogue of Microorganisms (GCM) 10K type strain sequencing project: providing services to taxonomists for standard genome sequencing and annotation.</title>
        <authorList>
            <consortium name="The Broad Institute Genomics Platform"/>
            <consortium name="The Broad Institute Genome Sequencing Center for Infectious Disease"/>
            <person name="Wu L."/>
            <person name="Ma J."/>
        </authorList>
    </citation>
    <scope>NUCLEOTIDE SEQUENCE [LARGE SCALE GENOMIC DNA]</scope>
    <source>
        <strain evidence="3">CGMCC 4.1434</strain>
    </source>
</reference>
<dbReference type="Pfam" id="PF01261">
    <property type="entry name" value="AP_endonuc_2"/>
    <property type="match status" value="1"/>
</dbReference>
<protein>
    <submittedName>
        <fullName evidence="2">Sugar phosphate isomerase/epimerase family protein</fullName>
    </submittedName>
</protein>
<evidence type="ECO:0000259" key="1">
    <source>
        <dbReference type="Pfam" id="PF01261"/>
    </source>
</evidence>